<dbReference type="PANTHER" id="PTHR21838">
    <property type="entry name" value="COILED-COIL DOMAIN-CONTAINING PROTEIN 137"/>
    <property type="match status" value="1"/>
</dbReference>
<evidence type="ECO:0008006" key="4">
    <source>
        <dbReference type="Google" id="ProtNLM"/>
    </source>
</evidence>
<dbReference type="Proteomes" id="UP000051574">
    <property type="component" value="Unassembled WGS sequence"/>
</dbReference>
<comment type="caution">
    <text evidence="2">The sequence shown here is derived from an EMBL/GenBank/DDBJ whole genome shotgun (WGS) entry which is preliminary data.</text>
</comment>
<feature type="non-terminal residue" evidence="2">
    <location>
        <position position="290"/>
    </location>
</feature>
<dbReference type="GO" id="GO:0005634">
    <property type="term" value="C:nucleus"/>
    <property type="evidence" value="ECO:0007669"/>
    <property type="project" value="TreeGrafter"/>
</dbReference>
<dbReference type="InterPro" id="IPR026680">
    <property type="entry name" value="CCDC137"/>
</dbReference>
<feature type="compositionally biased region" description="Basic residues" evidence="1">
    <location>
        <begin position="185"/>
        <end position="196"/>
    </location>
</feature>
<feature type="compositionally biased region" description="Basic and acidic residues" evidence="1">
    <location>
        <begin position="253"/>
        <end position="269"/>
    </location>
</feature>
<dbReference type="AlphaFoldDB" id="A0A0T6AX14"/>
<dbReference type="OrthoDB" id="5876637at2759"/>
<sequence length="290" mass="33279">MGRKIKGRKHRGIRDPEKQRQTKLLSLRDKINRAPTNPDDQQIPKSLSHIINLKEKVQNGIISVKRKQNHKVKKALRPVTSHPQGITNKGVGKDVPYFQQEKGESDRKFMVRVNQICKSVIDEAAFADKYGVNIIRNPETGQVENVTKRGKDELELYIKQIKKEKKLKGKKKLKNKTQEPTLTKSQKRQLKLKQKKENKLVTSTSEFEVVGDNVKFGEVAHEPPTLSAPRNVKLEETPRPGKKNLLLKSLIDPNKKDKETNGVKEDQLRKVSKVINKKGKRKDLPHALRR</sequence>
<feature type="compositionally biased region" description="Basic and acidic residues" evidence="1">
    <location>
        <begin position="13"/>
        <end position="32"/>
    </location>
</feature>
<keyword evidence="3" id="KW-1185">Reference proteome</keyword>
<feature type="region of interest" description="Disordered" evidence="1">
    <location>
        <begin position="167"/>
        <end position="196"/>
    </location>
</feature>
<evidence type="ECO:0000313" key="3">
    <source>
        <dbReference type="Proteomes" id="UP000051574"/>
    </source>
</evidence>
<feature type="compositionally biased region" description="Polar residues" evidence="1">
    <location>
        <begin position="34"/>
        <end position="43"/>
    </location>
</feature>
<accession>A0A0T6AX14</accession>
<protein>
    <recommendedName>
        <fullName evidence="4">Coiled-coil domain-containing protein 137</fullName>
    </recommendedName>
</protein>
<feature type="region of interest" description="Disordered" evidence="1">
    <location>
        <begin position="220"/>
        <end position="290"/>
    </location>
</feature>
<evidence type="ECO:0000313" key="2">
    <source>
        <dbReference type="EMBL" id="KRT79674.1"/>
    </source>
</evidence>
<dbReference type="PANTHER" id="PTHR21838:SF2">
    <property type="entry name" value="COILED-COIL DOMAIN-CONTAINING PROTEIN 137"/>
    <property type="match status" value="1"/>
</dbReference>
<organism evidence="2 3">
    <name type="scientific">Oryctes borbonicus</name>
    <dbReference type="NCBI Taxonomy" id="1629725"/>
    <lineage>
        <taxon>Eukaryota</taxon>
        <taxon>Metazoa</taxon>
        <taxon>Ecdysozoa</taxon>
        <taxon>Arthropoda</taxon>
        <taxon>Hexapoda</taxon>
        <taxon>Insecta</taxon>
        <taxon>Pterygota</taxon>
        <taxon>Neoptera</taxon>
        <taxon>Endopterygota</taxon>
        <taxon>Coleoptera</taxon>
        <taxon>Polyphaga</taxon>
        <taxon>Scarabaeiformia</taxon>
        <taxon>Scarabaeidae</taxon>
        <taxon>Dynastinae</taxon>
        <taxon>Oryctes</taxon>
    </lineage>
</organism>
<proteinExistence type="predicted"/>
<evidence type="ECO:0000256" key="1">
    <source>
        <dbReference type="SAM" id="MobiDB-lite"/>
    </source>
</evidence>
<gene>
    <name evidence="2" type="ORF">AMK59_7500</name>
</gene>
<feature type="region of interest" description="Disordered" evidence="1">
    <location>
        <begin position="1"/>
        <end position="43"/>
    </location>
</feature>
<feature type="compositionally biased region" description="Basic residues" evidence="1">
    <location>
        <begin position="270"/>
        <end position="281"/>
    </location>
</feature>
<dbReference type="EMBL" id="LJIG01022605">
    <property type="protein sequence ID" value="KRT79674.1"/>
    <property type="molecule type" value="Genomic_DNA"/>
</dbReference>
<reference evidence="2 3" key="1">
    <citation type="submission" date="2015-09" db="EMBL/GenBank/DDBJ databases">
        <title>Draft genome of the scarab beetle Oryctes borbonicus.</title>
        <authorList>
            <person name="Meyer J.M."/>
            <person name="Markov G.V."/>
            <person name="Baskaran P."/>
            <person name="Herrmann M."/>
            <person name="Sommer R.J."/>
            <person name="Roedelsperger C."/>
        </authorList>
    </citation>
    <scope>NUCLEOTIDE SEQUENCE [LARGE SCALE GENOMIC DNA]</scope>
    <source>
        <strain evidence="2">OB123</strain>
        <tissue evidence="2">Whole animal</tissue>
    </source>
</reference>
<name>A0A0T6AX14_9SCAR</name>
<feature type="compositionally biased region" description="Basic residues" evidence="1">
    <location>
        <begin position="1"/>
        <end position="12"/>
    </location>
</feature>